<dbReference type="AlphaFoldDB" id="A0A644WX39"/>
<dbReference type="NCBIfam" id="TIGR03728">
    <property type="entry name" value="glyco_access_1"/>
    <property type="match status" value="1"/>
</dbReference>
<dbReference type="EMBL" id="VSSQ01001453">
    <property type="protein sequence ID" value="MPM08470.1"/>
    <property type="molecule type" value="Genomic_DNA"/>
</dbReference>
<evidence type="ECO:0000313" key="2">
    <source>
        <dbReference type="EMBL" id="MPM08470.1"/>
    </source>
</evidence>
<evidence type="ECO:0000259" key="1">
    <source>
        <dbReference type="Pfam" id="PF08759"/>
    </source>
</evidence>
<gene>
    <name evidence="2" type="ORF">SDC9_54782</name>
</gene>
<feature type="domain" description="Glycosyltransferase GT-D fold" evidence="1">
    <location>
        <begin position="54"/>
        <end position="276"/>
    </location>
</feature>
<comment type="caution">
    <text evidence="2">The sequence shown here is derived from an EMBL/GenBank/DDBJ whole genome shotgun (WGS) entry which is preliminary data.</text>
</comment>
<name>A0A644WX39_9ZZZZ</name>
<sequence length="300" mass="35143">MKSHIKNIVSKLRYNIIVETFNALYLLRRKKQFAPKVVSIEETINKIVSEKCSVSRFGDGEILLTENHPIGFQKADKMLSKRLTEVFLSNEANHLICISDVFEDINRYNRRARRFWRTHFYLYGYIWEKLIDKKRIYYNTFITRPYMDFASKSKSGEWFLLLQKIWEQRDIVFIEGEKSRLGVGNDLFANTHSIKRILCPPRNAFDKYNTILSEATKLDKNSLILVALGPTATVLAYDLHKLGYQAIDIGHVDIEYEWCNMKVNHKVKIPNKFVNEQPGGDNVNSVNEEAYYNQIISKIE</sequence>
<organism evidence="2">
    <name type="scientific">bioreactor metagenome</name>
    <dbReference type="NCBI Taxonomy" id="1076179"/>
    <lineage>
        <taxon>unclassified sequences</taxon>
        <taxon>metagenomes</taxon>
        <taxon>ecological metagenomes</taxon>
    </lineage>
</organism>
<protein>
    <recommendedName>
        <fullName evidence="1">Glycosyltransferase GT-D fold domain-containing protein</fullName>
    </recommendedName>
</protein>
<dbReference type="InterPro" id="IPR014869">
    <property type="entry name" value="GT-D"/>
</dbReference>
<reference evidence="2" key="1">
    <citation type="submission" date="2019-08" db="EMBL/GenBank/DDBJ databases">
        <authorList>
            <person name="Kucharzyk K."/>
            <person name="Murdoch R.W."/>
            <person name="Higgins S."/>
            <person name="Loffler F."/>
        </authorList>
    </citation>
    <scope>NUCLEOTIDE SEQUENCE</scope>
</reference>
<proteinExistence type="predicted"/>
<dbReference type="Pfam" id="PF08759">
    <property type="entry name" value="GT-D"/>
    <property type="match status" value="1"/>
</dbReference>
<accession>A0A644WX39</accession>